<organism evidence="3 4">
    <name type="scientific">Trypanosoma congolense (strain IL3000)</name>
    <dbReference type="NCBI Taxonomy" id="1068625"/>
    <lineage>
        <taxon>Eukaryota</taxon>
        <taxon>Discoba</taxon>
        <taxon>Euglenozoa</taxon>
        <taxon>Kinetoplastea</taxon>
        <taxon>Metakinetoplastina</taxon>
        <taxon>Trypanosomatida</taxon>
        <taxon>Trypanosomatidae</taxon>
        <taxon>Trypanosoma</taxon>
        <taxon>Nannomonas</taxon>
    </lineage>
</organism>
<feature type="compositionally biased region" description="Polar residues" evidence="1">
    <location>
        <begin position="77"/>
        <end position="88"/>
    </location>
</feature>
<gene>
    <name evidence="3" type="ORF">TCIL3000_0_25800</name>
</gene>
<reference evidence="4" key="1">
    <citation type="submission" date="2011-07" db="EMBL/GenBank/DDBJ databases">
        <title>Divergent evolution of antigenic variation in African trypanosomes.</title>
        <authorList>
            <person name="Jackson A.P."/>
            <person name="Berry A."/>
            <person name="Allison H.C."/>
            <person name="Burton P."/>
            <person name="Anderson J."/>
            <person name="Aslett M."/>
            <person name="Brown R."/>
            <person name="Corton N."/>
            <person name="Harris D."/>
            <person name="Hauser H."/>
            <person name="Gamble J."/>
            <person name="Gilderthorp R."/>
            <person name="McQuillan J."/>
            <person name="Quail M.A."/>
            <person name="Sanders M."/>
            <person name="Van Tonder A."/>
            <person name="Ginger M.L."/>
            <person name="Donelson J.E."/>
            <person name="Field M.C."/>
            <person name="Barry J.D."/>
            <person name="Berriman M."/>
            <person name="Hertz-Fowler C."/>
        </authorList>
    </citation>
    <scope>NUCLEOTIDE SEQUENCE [LARGE SCALE GENOMIC DNA]</scope>
    <source>
        <strain evidence="4">IL3000</strain>
    </source>
</reference>
<dbReference type="AlphaFoldDB" id="F9W3A1"/>
<sequence length="155" mass="18067">MEANAETDIQEQLRTRAALLEAEEEAGRIHMERLQLEEQFELVQPIHDFEKEVRALRSRKETRTASTQSEEEYPEIQTEQTTKQTASAPDTRDVERAPARAEIQESNENIAKRPNRPSTVTRIFESLGGWRQCVLKVCVLLIVFLLVRRFAYRLR</sequence>
<reference evidence="3 4" key="2">
    <citation type="journal article" date="2012" name="Proc. Natl. Acad. Sci. U.S.A.">
        <title>Antigenic diversity is generated by distinct evolutionary mechanisms in African trypanosome species.</title>
        <authorList>
            <person name="Jackson A.P."/>
            <person name="Berry A."/>
            <person name="Aslett M."/>
            <person name="Allison H.C."/>
            <person name="Burton P."/>
            <person name="Vavrova-Anderson J."/>
            <person name="Brown R."/>
            <person name="Browne H."/>
            <person name="Corton N."/>
            <person name="Hauser H."/>
            <person name="Gamble J."/>
            <person name="Gilderthorp R."/>
            <person name="Marcello L."/>
            <person name="McQuillan J."/>
            <person name="Otto T.D."/>
            <person name="Quail M.A."/>
            <person name="Sanders M.J."/>
            <person name="van Tonder A."/>
            <person name="Ginger M.L."/>
            <person name="Field M.C."/>
            <person name="Barry J.D."/>
            <person name="Hertz-Fowler C."/>
            <person name="Berriman M."/>
        </authorList>
    </citation>
    <scope>NUCLEOTIDE SEQUENCE [LARGE SCALE GENOMIC DNA]</scope>
    <source>
        <strain evidence="3 4">IL3000</strain>
    </source>
</reference>
<feature type="transmembrane region" description="Helical" evidence="2">
    <location>
        <begin position="129"/>
        <end position="147"/>
    </location>
</feature>
<dbReference type="Proteomes" id="UP000000702">
    <property type="component" value="Unassembled WGS sequence"/>
</dbReference>
<evidence type="ECO:0000313" key="4">
    <source>
        <dbReference type="Proteomes" id="UP000000702"/>
    </source>
</evidence>
<keyword evidence="2" id="KW-0812">Transmembrane</keyword>
<proteinExistence type="predicted"/>
<name>F9W3A1_TRYCI</name>
<evidence type="ECO:0000256" key="1">
    <source>
        <dbReference type="SAM" id="MobiDB-lite"/>
    </source>
</evidence>
<evidence type="ECO:0000313" key="3">
    <source>
        <dbReference type="EMBL" id="CCD11609.1"/>
    </source>
</evidence>
<evidence type="ECO:0000256" key="2">
    <source>
        <dbReference type="SAM" id="Phobius"/>
    </source>
</evidence>
<feature type="region of interest" description="Disordered" evidence="1">
    <location>
        <begin position="56"/>
        <end position="114"/>
    </location>
</feature>
<feature type="compositionally biased region" description="Basic and acidic residues" evidence="1">
    <location>
        <begin position="90"/>
        <end position="103"/>
    </location>
</feature>
<keyword evidence="2" id="KW-1133">Transmembrane helix</keyword>
<dbReference type="EMBL" id="CAEQ01000379">
    <property type="protein sequence ID" value="CCD11609.1"/>
    <property type="molecule type" value="Genomic_DNA"/>
</dbReference>
<keyword evidence="4" id="KW-1185">Reference proteome</keyword>
<protein>
    <submittedName>
        <fullName evidence="3">WGS project CAEQ00000000 data, annotated contig 1025</fullName>
    </submittedName>
</protein>
<comment type="caution">
    <text evidence="3">The sequence shown here is derived from an EMBL/GenBank/DDBJ whole genome shotgun (WGS) entry which is preliminary data.</text>
</comment>
<dbReference type="VEuPathDB" id="TriTrypDB:TcIL3000_0_25800"/>
<accession>F9W3A1</accession>
<keyword evidence="2" id="KW-0472">Membrane</keyword>